<dbReference type="Proteomes" id="UP000245207">
    <property type="component" value="Unassembled WGS sequence"/>
</dbReference>
<comment type="caution">
    <text evidence="1">The sequence shown here is derived from an EMBL/GenBank/DDBJ whole genome shotgun (WGS) entry which is preliminary data.</text>
</comment>
<accession>A0A2U1L9J6</accession>
<dbReference type="InterPro" id="IPR027850">
    <property type="entry name" value="DUF4504"/>
</dbReference>
<evidence type="ECO:0000313" key="2">
    <source>
        <dbReference type="Proteomes" id="UP000245207"/>
    </source>
</evidence>
<dbReference type="Pfam" id="PF14953">
    <property type="entry name" value="DUF4504"/>
    <property type="match status" value="1"/>
</dbReference>
<dbReference type="OrthoDB" id="2395010at2759"/>
<proteinExistence type="predicted"/>
<dbReference type="PANTHER" id="PTHR31366:SF2">
    <property type="entry name" value="UPF0739 PROTEIN C1ORF74"/>
    <property type="match status" value="1"/>
</dbReference>
<protein>
    <submittedName>
        <fullName evidence="1">Uncharacterized protein</fullName>
    </submittedName>
</protein>
<evidence type="ECO:0000313" key="1">
    <source>
        <dbReference type="EMBL" id="PWA45672.1"/>
    </source>
</evidence>
<dbReference type="EMBL" id="PKPP01010646">
    <property type="protein sequence ID" value="PWA45672.1"/>
    <property type="molecule type" value="Genomic_DNA"/>
</dbReference>
<dbReference type="STRING" id="35608.A0A2U1L9J6"/>
<organism evidence="1 2">
    <name type="scientific">Artemisia annua</name>
    <name type="common">Sweet wormwood</name>
    <dbReference type="NCBI Taxonomy" id="35608"/>
    <lineage>
        <taxon>Eukaryota</taxon>
        <taxon>Viridiplantae</taxon>
        <taxon>Streptophyta</taxon>
        <taxon>Embryophyta</taxon>
        <taxon>Tracheophyta</taxon>
        <taxon>Spermatophyta</taxon>
        <taxon>Magnoliopsida</taxon>
        <taxon>eudicotyledons</taxon>
        <taxon>Gunneridae</taxon>
        <taxon>Pentapetalae</taxon>
        <taxon>asterids</taxon>
        <taxon>campanulids</taxon>
        <taxon>Asterales</taxon>
        <taxon>Asteraceae</taxon>
        <taxon>Asteroideae</taxon>
        <taxon>Anthemideae</taxon>
        <taxon>Artemisiinae</taxon>
        <taxon>Artemisia</taxon>
    </lineage>
</organism>
<dbReference type="PANTHER" id="PTHR31366">
    <property type="entry name" value="UPF0739 PROTEIN C1ORF74"/>
    <property type="match status" value="1"/>
</dbReference>
<dbReference type="AlphaFoldDB" id="A0A2U1L9J6"/>
<keyword evidence="2" id="KW-1185">Reference proteome</keyword>
<sequence>MLKEEEEIIIFIKSAVEWSLAEIKWRLRPSSNRRLNTDIMALCSGMRAVIMIDYGGKLPDLQLRLSSFLNQLRQHHDESSIFENLRVMLIQDMIYLIHLKAIASLINSSINKEFDLHYVDLQQDPPQMVTEIERSPVGAQFLSLQKLFSAVFCGNVDSTSNVQVPDANNQPPCDVIDLSHLMQDTLVTLPTLNGWLLGYPVVYIFGKDHIEDAVYNLSTKSLHLFSIFVRRNSSSSKRPPEEELMSFSVPYDLSIDGDSEVWAEAFLARIKARWEGCKHVWESLRMEVSATYPQAIAL</sequence>
<reference evidence="1 2" key="1">
    <citation type="journal article" date="2018" name="Mol. Plant">
        <title>The genome of Artemisia annua provides insight into the evolution of Asteraceae family and artemisinin biosynthesis.</title>
        <authorList>
            <person name="Shen Q."/>
            <person name="Zhang L."/>
            <person name="Liao Z."/>
            <person name="Wang S."/>
            <person name="Yan T."/>
            <person name="Shi P."/>
            <person name="Liu M."/>
            <person name="Fu X."/>
            <person name="Pan Q."/>
            <person name="Wang Y."/>
            <person name="Lv Z."/>
            <person name="Lu X."/>
            <person name="Zhang F."/>
            <person name="Jiang W."/>
            <person name="Ma Y."/>
            <person name="Chen M."/>
            <person name="Hao X."/>
            <person name="Li L."/>
            <person name="Tang Y."/>
            <person name="Lv G."/>
            <person name="Zhou Y."/>
            <person name="Sun X."/>
            <person name="Brodelius P.E."/>
            <person name="Rose J.K.C."/>
            <person name="Tang K."/>
        </authorList>
    </citation>
    <scope>NUCLEOTIDE SEQUENCE [LARGE SCALE GENOMIC DNA]</scope>
    <source>
        <strain evidence="2">cv. Huhao1</strain>
        <tissue evidence="1">Leaf</tissue>
    </source>
</reference>
<name>A0A2U1L9J6_ARTAN</name>
<gene>
    <name evidence="1" type="ORF">CTI12_AA474340</name>
</gene>